<dbReference type="OrthoDB" id="9779830at2"/>
<dbReference type="EMBL" id="QDDL01000011">
    <property type="protein sequence ID" value="PVZ64950.1"/>
    <property type="molecule type" value="Genomic_DNA"/>
</dbReference>
<dbReference type="GO" id="GO:0016020">
    <property type="term" value="C:membrane"/>
    <property type="evidence" value="ECO:0007669"/>
    <property type="project" value="UniProtKB-SubCell"/>
</dbReference>
<evidence type="ECO:0000256" key="3">
    <source>
        <dbReference type="ARBA" id="ARBA00022989"/>
    </source>
</evidence>
<keyword evidence="4" id="KW-0472">Membrane</keyword>
<sequence length="154" mass="17459">MTRFVIMMRRPVIAVFTAAILLSGCKTNPPVEPEKPISPPVIKPVKPFVIQQESTRRIQCKTRRLCTSLLLNRVKNNWWLPHKESKGRSVELEVSLDELGELIYVKVTRGSGKLRFDAAAVAAVEDAAPFYELLSYMSTNSDHPFSKLKFRFAP</sequence>
<name>A0A2V1GWM4_9GAMM</name>
<dbReference type="PROSITE" id="PS51257">
    <property type="entry name" value="PROKAR_LIPOPROTEIN"/>
    <property type="match status" value="1"/>
</dbReference>
<comment type="caution">
    <text evidence="5">The sequence shown here is derived from an EMBL/GenBank/DDBJ whole genome shotgun (WGS) entry which is preliminary data.</text>
</comment>
<dbReference type="NCBIfam" id="TIGR01352">
    <property type="entry name" value="tonB_Cterm"/>
    <property type="match status" value="1"/>
</dbReference>
<evidence type="ECO:0000313" key="5">
    <source>
        <dbReference type="EMBL" id="PVZ64950.1"/>
    </source>
</evidence>
<dbReference type="Gene3D" id="3.30.1150.10">
    <property type="match status" value="1"/>
</dbReference>
<evidence type="ECO:0000256" key="2">
    <source>
        <dbReference type="ARBA" id="ARBA00022692"/>
    </source>
</evidence>
<gene>
    <name evidence="5" type="ORF">DC094_18995</name>
</gene>
<evidence type="ECO:0000256" key="1">
    <source>
        <dbReference type="ARBA" id="ARBA00004167"/>
    </source>
</evidence>
<keyword evidence="3" id="KW-1133">Transmembrane helix</keyword>
<dbReference type="InterPro" id="IPR006260">
    <property type="entry name" value="TonB/TolA_C"/>
</dbReference>
<comment type="subcellular location">
    <subcellularLocation>
        <location evidence="1">Membrane</location>
        <topology evidence="1">Single-pass membrane protein</topology>
    </subcellularLocation>
</comment>
<keyword evidence="2" id="KW-0812">Transmembrane</keyword>
<protein>
    <recommendedName>
        <fullName evidence="7">TonB C-terminal domain-containing protein</fullName>
    </recommendedName>
</protein>
<evidence type="ECO:0000313" key="6">
    <source>
        <dbReference type="Proteomes" id="UP000244906"/>
    </source>
</evidence>
<evidence type="ECO:0000256" key="4">
    <source>
        <dbReference type="ARBA" id="ARBA00023136"/>
    </source>
</evidence>
<proteinExistence type="predicted"/>
<organism evidence="5 6">
    <name type="scientific">Pelagibaculum spongiae</name>
    <dbReference type="NCBI Taxonomy" id="2080658"/>
    <lineage>
        <taxon>Bacteria</taxon>
        <taxon>Pseudomonadati</taxon>
        <taxon>Pseudomonadota</taxon>
        <taxon>Gammaproteobacteria</taxon>
        <taxon>Oceanospirillales</taxon>
        <taxon>Pelagibaculum</taxon>
    </lineage>
</organism>
<dbReference type="AlphaFoldDB" id="A0A2V1GWM4"/>
<dbReference type="Pfam" id="PF13103">
    <property type="entry name" value="TonB_2"/>
    <property type="match status" value="1"/>
</dbReference>
<dbReference type="RefSeq" id="WP_116688705.1">
    <property type="nucleotide sequence ID" value="NZ_CAWNYD010000011.1"/>
</dbReference>
<dbReference type="Proteomes" id="UP000244906">
    <property type="component" value="Unassembled WGS sequence"/>
</dbReference>
<evidence type="ECO:0008006" key="7">
    <source>
        <dbReference type="Google" id="ProtNLM"/>
    </source>
</evidence>
<dbReference type="SUPFAM" id="SSF74653">
    <property type="entry name" value="TolA/TonB C-terminal domain"/>
    <property type="match status" value="1"/>
</dbReference>
<keyword evidence="6" id="KW-1185">Reference proteome</keyword>
<accession>A0A2V1GWM4</accession>
<reference evidence="5 6" key="1">
    <citation type="submission" date="2018-04" db="EMBL/GenBank/DDBJ databases">
        <title>Thalassorhabdus spongiae gen. nov., sp. nov., isolated from a marine sponge in South-West Iceland.</title>
        <authorList>
            <person name="Knobloch S."/>
            <person name="Daussin A."/>
            <person name="Johannsson R."/>
            <person name="Marteinsson V.T."/>
        </authorList>
    </citation>
    <scope>NUCLEOTIDE SEQUENCE [LARGE SCALE GENOMIC DNA]</scope>
    <source>
        <strain evidence="5 6">Hp12</strain>
    </source>
</reference>